<proteinExistence type="inferred from homology"/>
<feature type="transmembrane region" description="Helical" evidence="7">
    <location>
        <begin position="221"/>
        <end position="239"/>
    </location>
</feature>
<dbReference type="PANTHER" id="PTHR33048:SF47">
    <property type="entry name" value="INTEGRAL MEMBRANE PROTEIN-RELATED"/>
    <property type="match status" value="1"/>
</dbReference>
<feature type="transmembrane region" description="Helical" evidence="7">
    <location>
        <begin position="20"/>
        <end position="38"/>
    </location>
</feature>
<keyword evidence="10" id="KW-1185">Reference proteome</keyword>
<comment type="subcellular location">
    <subcellularLocation>
        <location evidence="1">Membrane</location>
        <topology evidence="1">Multi-pass membrane protein</topology>
    </subcellularLocation>
</comment>
<evidence type="ECO:0000259" key="8">
    <source>
        <dbReference type="Pfam" id="PF20684"/>
    </source>
</evidence>
<dbReference type="EMBL" id="SWKV01000102">
    <property type="protein sequence ID" value="KAF3032394.1"/>
    <property type="molecule type" value="Genomic_DNA"/>
</dbReference>
<sequence>MHIHSPSWFVLSQKATANLSHSALIPSLVFTTLAFLIVMFRWISRLCLAPGTWYREDVLVTLATLMSIGMTAVVGAEYGLDMTSAKDEQAALRRLSSMLKACNTYPLVFAQSLLYQLAINLVKATFVYQYLRIFSHLRHPKYYCFLLLFLIIGATAWGAFGIIFLCDPVKMYWDVRVDGRCMNAEHHFWSTSIIGIVIDWAIWILPMPIVGKLRLPRRQKWGLLGVFGLGGFVCIVSVLRLALVHKAAHMGKMTKSGTYAVVWSTIELNVAIICASLLVMKPLFAKWMPAMVSEQPMTATEDRRVLRQLTGLALLTEQVEDEEKANERAQARSDTGVAGLGRGGGGDNGVPARPEATRMPAFKWSTASSSI</sequence>
<reference evidence="9" key="1">
    <citation type="submission" date="2019-04" db="EMBL/GenBank/DDBJ databases">
        <title>Sequencing of skin fungus with MAO and IRED activity.</title>
        <authorList>
            <person name="Marsaioli A.J."/>
            <person name="Bonatto J.M.C."/>
            <person name="Reis Junior O."/>
        </authorList>
    </citation>
    <scope>NUCLEOTIDE SEQUENCE</scope>
    <source>
        <strain evidence="9">28M1</strain>
    </source>
</reference>
<feature type="transmembrane region" description="Helical" evidence="7">
    <location>
        <begin position="188"/>
        <end position="209"/>
    </location>
</feature>
<name>A0A9P4WHH5_9PLEO</name>
<dbReference type="OrthoDB" id="444631at2759"/>
<feature type="compositionally biased region" description="Gly residues" evidence="6">
    <location>
        <begin position="338"/>
        <end position="348"/>
    </location>
</feature>
<keyword evidence="2 7" id="KW-0812">Transmembrane</keyword>
<comment type="caution">
    <text evidence="9">The sequence shown here is derived from an EMBL/GenBank/DDBJ whole genome shotgun (WGS) entry which is preliminary data.</text>
</comment>
<evidence type="ECO:0000256" key="5">
    <source>
        <dbReference type="ARBA" id="ARBA00038359"/>
    </source>
</evidence>
<feature type="domain" description="Rhodopsin" evidence="8">
    <location>
        <begin position="41"/>
        <end position="285"/>
    </location>
</feature>
<dbReference type="PANTHER" id="PTHR33048">
    <property type="entry name" value="PTH11-LIKE INTEGRAL MEMBRANE PROTEIN (AFU_ORTHOLOGUE AFUA_5G11245)"/>
    <property type="match status" value="1"/>
</dbReference>
<keyword evidence="4 7" id="KW-0472">Membrane</keyword>
<gene>
    <name evidence="9" type="ORF">E8E12_003884</name>
</gene>
<evidence type="ECO:0000256" key="4">
    <source>
        <dbReference type="ARBA" id="ARBA00023136"/>
    </source>
</evidence>
<dbReference type="Proteomes" id="UP000758155">
    <property type="component" value="Unassembled WGS sequence"/>
</dbReference>
<organism evidence="9 10">
    <name type="scientific">Didymella heteroderae</name>
    <dbReference type="NCBI Taxonomy" id="1769908"/>
    <lineage>
        <taxon>Eukaryota</taxon>
        <taxon>Fungi</taxon>
        <taxon>Dikarya</taxon>
        <taxon>Ascomycota</taxon>
        <taxon>Pezizomycotina</taxon>
        <taxon>Dothideomycetes</taxon>
        <taxon>Pleosporomycetidae</taxon>
        <taxon>Pleosporales</taxon>
        <taxon>Pleosporineae</taxon>
        <taxon>Didymellaceae</taxon>
        <taxon>Didymella</taxon>
    </lineage>
</organism>
<feature type="transmembrane region" description="Helical" evidence="7">
    <location>
        <begin position="259"/>
        <end position="279"/>
    </location>
</feature>
<dbReference type="InterPro" id="IPR052337">
    <property type="entry name" value="SAT4-like"/>
</dbReference>
<feature type="region of interest" description="Disordered" evidence="6">
    <location>
        <begin position="321"/>
        <end position="371"/>
    </location>
</feature>
<dbReference type="GO" id="GO:0016020">
    <property type="term" value="C:membrane"/>
    <property type="evidence" value="ECO:0007669"/>
    <property type="project" value="UniProtKB-SubCell"/>
</dbReference>
<dbReference type="Pfam" id="PF20684">
    <property type="entry name" value="Fung_rhodopsin"/>
    <property type="match status" value="1"/>
</dbReference>
<protein>
    <recommendedName>
        <fullName evidence="8">Rhodopsin domain-containing protein</fullName>
    </recommendedName>
</protein>
<evidence type="ECO:0000256" key="1">
    <source>
        <dbReference type="ARBA" id="ARBA00004141"/>
    </source>
</evidence>
<evidence type="ECO:0000313" key="9">
    <source>
        <dbReference type="EMBL" id="KAF3032394.1"/>
    </source>
</evidence>
<keyword evidence="3 7" id="KW-1133">Transmembrane helix</keyword>
<evidence type="ECO:0000313" key="10">
    <source>
        <dbReference type="Proteomes" id="UP000758155"/>
    </source>
</evidence>
<evidence type="ECO:0000256" key="7">
    <source>
        <dbReference type="SAM" id="Phobius"/>
    </source>
</evidence>
<feature type="transmembrane region" description="Helical" evidence="7">
    <location>
        <begin position="143"/>
        <end position="165"/>
    </location>
</feature>
<dbReference type="AlphaFoldDB" id="A0A9P4WHH5"/>
<dbReference type="InterPro" id="IPR049326">
    <property type="entry name" value="Rhodopsin_dom_fungi"/>
</dbReference>
<comment type="similarity">
    <text evidence="5">Belongs to the SAT4 family.</text>
</comment>
<evidence type="ECO:0000256" key="6">
    <source>
        <dbReference type="SAM" id="MobiDB-lite"/>
    </source>
</evidence>
<feature type="transmembrane region" description="Helical" evidence="7">
    <location>
        <begin position="58"/>
        <end position="76"/>
    </location>
</feature>
<evidence type="ECO:0000256" key="3">
    <source>
        <dbReference type="ARBA" id="ARBA00022989"/>
    </source>
</evidence>
<accession>A0A9P4WHH5</accession>
<evidence type="ECO:0000256" key="2">
    <source>
        <dbReference type="ARBA" id="ARBA00022692"/>
    </source>
</evidence>